<name>A0A1B1S1F6_9BACL</name>
<feature type="transmembrane region" description="Helical" evidence="1">
    <location>
        <begin position="6"/>
        <end position="23"/>
    </location>
</feature>
<accession>A0A1B1S1F6</accession>
<dbReference type="STRING" id="1302659.I858_008455"/>
<feature type="transmembrane region" description="Helical" evidence="1">
    <location>
        <begin position="90"/>
        <end position="113"/>
    </location>
</feature>
<evidence type="ECO:0000256" key="1">
    <source>
        <dbReference type="SAM" id="Phobius"/>
    </source>
</evidence>
<dbReference type="RefSeq" id="WP_049693765.1">
    <property type="nucleotide sequence ID" value="NZ_CP016540.2"/>
</dbReference>
<dbReference type="AlphaFoldDB" id="A0A1B1S1F6"/>
<protein>
    <submittedName>
        <fullName evidence="2">Uncharacterized protein</fullName>
    </submittedName>
</protein>
<feature type="transmembrane region" description="Helical" evidence="1">
    <location>
        <begin position="54"/>
        <end position="78"/>
    </location>
</feature>
<keyword evidence="1" id="KW-1133">Transmembrane helix</keyword>
<dbReference type="OrthoDB" id="2427663at2"/>
<evidence type="ECO:0000313" key="3">
    <source>
        <dbReference type="Proteomes" id="UP000053354"/>
    </source>
</evidence>
<gene>
    <name evidence="2" type="ORF">I858_008455</name>
</gene>
<dbReference type="Proteomes" id="UP000053354">
    <property type="component" value="Chromosome"/>
</dbReference>
<organism evidence="2 3">
    <name type="scientific">Planococcus versutus</name>
    <dbReference type="NCBI Taxonomy" id="1302659"/>
    <lineage>
        <taxon>Bacteria</taxon>
        <taxon>Bacillati</taxon>
        <taxon>Bacillota</taxon>
        <taxon>Bacilli</taxon>
        <taxon>Bacillales</taxon>
        <taxon>Caryophanaceae</taxon>
        <taxon>Planococcus</taxon>
    </lineage>
</organism>
<keyword evidence="3" id="KW-1185">Reference proteome</keyword>
<keyword evidence="1" id="KW-0472">Membrane</keyword>
<keyword evidence="1" id="KW-0812">Transmembrane</keyword>
<sequence length="118" mass="13524">MIQFFWYSYAAFLATSTIAFFIHGGYKSPIFLVDLAFTIIAWIGLFGFVTHSQIFTAIVWRVILAVVILWDLLFFFFIKSRFSVEASEPDTASMTIASAALTLLFLSPLYYALFHYSF</sequence>
<dbReference type="KEGG" id="pll:I858_008455"/>
<dbReference type="EMBL" id="CP016540">
    <property type="protein sequence ID" value="ANU27022.1"/>
    <property type="molecule type" value="Genomic_DNA"/>
</dbReference>
<feature type="transmembrane region" description="Helical" evidence="1">
    <location>
        <begin position="30"/>
        <end position="48"/>
    </location>
</feature>
<proteinExistence type="predicted"/>
<reference evidence="2" key="1">
    <citation type="submission" date="2016-10" db="EMBL/GenBank/DDBJ databases">
        <authorList>
            <person name="See-Too W.S."/>
        </authorList>
    </citation>
    <scope>NUCLEOTIDE SEQUENCE</scope>
    <source>
        <strain evidence="2">L10.15</strain>
    </source>
</reference>
<evidence type="ECO:0000313" key="2">
    <source>
        <dbReference type="EMBL" id="ANU27022.1"/>
    </source>
</evidence>